<accession>A0A6B0GWR9</accession>
<organism evidence="2 3">
    <name type="scientific">Halomarina oriensis</name>
    <dbReference type="NCBI Taxonomy" id="671145"/>
    <lineage>
        <taxon>Archaea</taxon>
        <taxon>Methanobacteriati</taxon>
        <taxon>Methanobacteriota</taxon>
        <taxon>Stenosarchaea group</taxon>
        <taxon>Halobacteria</taxon>
        <taxon>Halobacteriales</taxon>
        <taxon>Natronomonadaceae</taxon>
        <taxon>Halomarina</taxon>
    </lineage>
</organism>
<dbReference type="Pfam" id="PF01402">
    <property type="entry name" value="RHH_1"/>
    <property type="match status" value="1"/>
</dbReference>
<dbReference type="InterPro" id="IPR010985">
    <property type="entry name" value="Ribbon_hlx_hlx"/>
</dbReference>
<gene>
    <name evidence="2" type="ORF">GQS65_17190</name>
</gene>
<keyword evidence="3" id="KW-1185">Reference proteome</keyword>
<dbReference type="CDD" id="cd22231">
    <property type="entry name" value="RHH_NikR_HicB-like"/>
    <property type="match status" value="1"/>
</dbReference>
<name>A0A6B0GWR9_9EURY</name>
<dbReference type="EMBL" id="WSZK01000031">
    <property type="protein sequence ID" value="MWG36198.1"/>
    <property type="molecule type" value="Genomic_DNA"/>
</dbReference>
<dbReference type="InterPro" id="IPR002145">
    <property type="entry name" value="CopG"/>
</dbReference>
<dbReference type="InterPro" id="IPR013321">
    <property type="entry name" value="Arc_rbn_hlx_hlx"/>
</dbReference>
<feature type="domain" description="Ribbon-helix-helix protein CopG" evidence="1">
    <location>
        <begin position="2"/>
        <end position="34"/>
    </location>
</feature>
<sequence>MDTDLAEEVEALVEDEAFPNRSEVVRQAVRELVEDGDE</sequence>
<protein>
    <submittedName>
        <fullName evidence="2">Ribbon-helix-helix protein, CopG family</fullName>
    </submittedName>
</protein>
<dbReference type="AlphaFoldDB" id="A0A6B0GWR9"/>
<evidence type="ECO:0000313" key="2">
    <source>
        <dbReference type="EMBL" id="MWG36198.1"/>
    </source>
</evidence>
<reference evidence="2 3" key="1">
    <citation type="submission" date="2019-12" db="EMBL/GenBank/DDBJ databases">
        <title>Halocatena pleomorpha gen. nov. sp. nov., an extremely halophilic archaeon of family Halobacteriaceae isolated from saltpan soil.</title>
        <authorList>
            <person name="Pal Y."/>
            <person name="Verma A."/>
            <person name="Krishnamurthi S."/>
            <person name="Kumar P."/>
        </authorList>
    </citation>
    <scope>NUCLEOTIDE SEQUENCE [LARGE SCALE GENOMIC DNA]</scope>
    <source>
        <strain evidence="2 3">JCM 16495</strain>
    </source>
</reference>
<dbReference type="GO" id="GO:0006355">
    <property type="term" value="P:regulation of DNA-templated transcription"/>
    <property type="evidence" value="ECO:0007669"/>
    <property type="project" value="InterPro"/>
</dbReference>
<dbReference type="Gene3D" id="1.10.1220.10">
    <property type="entry name" value="Met repressor-like"/>
    <property type="match status" value="1"/>
</dbReference>
<comment type="caution">
    <text evidence="2">The sequence shown here is derived from an EMBL/GenBank/DDBJ whole genome shotgun (WGS) entry which is preliminary data.</text>
</comment>
<evidence type="ECO:0000313" key="3">
    <source>
        <dbReference type="Proteomes" id="UP000451471"/>
    </source>
</evidence>
<dbReference type="SUPFAM" id="SSF47598">
    <property type="entry name" value="Ribbon-helix-helix"/>
    <property type="match status" value="1"/>
</dbReference>
<evidence type="ECO:0000259" key="1">
    <source>
        <dbReference type="Pfam" id="PF01402"/>
    </source>
</evidence>
<proteinExistence type="predicted"/>
<dbReference type="Proteomes" id="UP000451471">
    <property type="component" value="Unassembled WGS sequence"/>
</dbReference>